<protein>
    <submittedName>
        <fullName evidence="8">MFS transporter</fullName>
    </submittedName>
</protein>
<dbReference type="Pfam" id="PF07690">
    <property type="entry name" value="MFS_1"/>
    <property type="match status" value="1"/>
</dbReference>
<dbReference type="InterPro" id="IPR036259">
    <property type="entry name" value="MFS_trans_sf"/>
</dbReference>
<keyword evidence="4 6" id="KW-1133">Transmembrane helix</keyword>
<dbReference type="CDD" id="cd17328">
    <property type="entry name" value="MFS_spinster_like"/>
    <property type="match status" value="1"/>
</dbReference>
<dbReference type="GO" id="GO:0022857">
    <property type="term" value="F:transmembrane transporter activity"/>
    <property type="evidence" value="ECO:0007669"/>
    <property type="project" value="InterPro"/>
</dbReference>
<dbReference type="SUPFAM" id="SSF103473">
    <property type="entry name" value="MFS general substrate transporter"/>
    <property type="match status" value="1"/>
</dbReference>
<organism evidence="8 9">
    <name type="scientific">Gracilimonas sediminicola</name>
    <dbReference type="NCBI Taxonomy" id="2952158"/>
    <lineage>
        <taxon>Bacteria</taxon>
        <taxon>Pseudomonadati</taxon>
        <taxon>Balneolota</taxon>
        <taxon>Balneolia</taxon>
        <taxon>Balneolales</taxon>
        <taxon>Balneolaceae</taxon>
        <taxon>Gracilimonas</taxon>
    </lineage>
</organism>
<evidence type="ECO:0000256" key="2">
    <source>
        <dbReference type="ARBA" id="ARBA00022448"/>
    </source>
</evidence>
<evidence type="ECO:0000256" key="6">
    <source>
        <dbReference type="SAM" id="Phobius"/>
    </source>
</evidence>
<keyword evidence="3 6" id="KW-0812">Transmembrane</keyword>
<dbReference type="Proteomes" id="UP001139125">
    <property type="component" value="Unassembled WGS sequence"/>
</dbReference>
<feature type="transmembrane region" description="Helical" evidence="6">
    <location>
        <begin position="357"/>
        <end position="378"/>
    </location>
</feature>
<dbReference type="AlphaFoldDB" id="A0A9X2L265"/>
<dbReference type="PANTHER" id="PTHR23505:SF79">
    <property type="entry name" value="PROTEIN SPINSTER"/>
    <property type="match status" value="1"/>
</dbReference>
<accession>A0A9X2L265</accession>
<sequence length="420" mass="46081">MKFIYETLEAKSPKFYAWLVLGLLSLIYISSFVDRQIVAVLGTAIRDDLGFSNTQIGVLYGPAFSLIYAICGIFMGWFADQFSRKRIILTGLLIWSLMTVASGFASSFLFLVTARFFVGVSQSALSPAVYSLLADYFPPEKRARVFSLYASGIFVGVGLSFLIGGSVAELYDWRVAMKTVGWPGLVLVVIGFLLIREPKRKSGKSERSALQFFSVLKFILQKKTVRYHLAGFSLLALSGYTILAFIGTVLNDTFEMPSLISQYGWFMFATGVSVNASGWLADYFAKKWGAEKRFVMGIVAALGGLPFYYFGLMAESALVAFLLVGFANVISSSYNGVAAALIQYFVKSDMRGMASAVYLFVVSIVGFGIGPPVTGWMIDHIFTGVYGPSKALLLVFTVCGVLATFCFLQAMKSYDEDVVE</sequence>
<comment type="caution">
    <text evidence="8">The sequence shown here is derived from an EMBL/GenBank/DDBJ whole genome shotgun (WGS) entry which is preliminary data.</text>
</comment>
<comment type="subcellular location">
    <subcellularLocation>
        <location evidence="1">Membrane</location>
        <topology evidence="1">Multi-pass membrane protein</topology>
    </subcellularLocation>
</comment>
<feature type="transmembrane region" description="Helical" evidence="6">
    <location>
        <begin position="145"/>
        <end position="163"/>
    </location>
</feature>
<feature type="transmembrane region" description="Helical" evidence="6">
    <location>
        <begin position="59"/>
        <end position="80"/>
    </location>
</feature>
<feature type="transmembrane region" description="Helical" evidence="6">
    <location>
        <begin position="317"/>
        <end position="345"/>
    </location>
</feature>
<name>A0A9X2L265_9BACT</name>
<dbReference type="InterPro" id="IPR044770">
    <property type="entry name" value="MFS_spinster-like"/>
</dbReference>
<dbReference type="PANTHER" id="PTHR23505">
    <property type="entry name" value="SPINSTER"/>
    <property type="match status" value="1"/>
</dbReference>
<keyword evidence="9" id="KW-1185">Reference proteome</keyword>
<evidence type="ECO:0000256" key="5">
    <source>
        <dbReference type="ARBA" id="ARBA00023136"/>
    </source>
</evidence>
<keyword evidence="2" id="KW-0813">Transport</keyword>
<dbReference type="InterPro" id="IPR020846">
    <property type="entry name" value="MFS_dom"/>
</dbReference>
<dbReference type="EMBL" id="JANDBC010000001">
    <property type="protein sequence ID" value="MCP9290809.1"/>
    <property type="molecule type" value="Genomic_DNA"/>
</dbReference>
<feature type="transmembrane region" description="Helical" evidence="6">
    <location>
        <begin position="87"/>
        <end position="110"/>
    </location>
</feature>
<evidence type="ECO:0000313" key="8">
    <source>
        <dbReference type="EMBL" id="MCP9290809.1"/>
    </source>
</evidence>
<evidence type="ECO:0000256" key="4">
    <source>
        <dbReference type="ARBA" id="ARBA00022989"/>
    </source>
</evidence>
<proteinExistence type="predicted"/>
<feature type="transmembrane region" description="Helical" evidence="6">
    <location>
        <begin position="227"/>
        <end position="250"/>
    </location>
</feature>
<feature type="domain" description="Major facilitator superfamily (MFS) profile" evidence="7">
    <location>
        <begin position="20"/>
        <end position="415"/>
    </location>
</feature>
<dbReference type="RefSeq" id="WP_255133219.1">
    <property type="nucleotide sequence ID" value="NZ_JANDBC010000001.1"/>
</dbReference>
<reference evidence="8" key="1">
    <citation type="submission" date="2022-06" db="EMBL/GenBank/DDBJ databases">
        <title>Gracilimonas sp. CAU 1638 isolated from sea sediment.</title>
        <authorList>
            <person name="Kim W."/>
        </authorList>
    </citation>
    <scope>NUCLEOTIDE SEQUENCE</scope>
    <source>
        <strain evidence="8">CAU 1638</strain>
    </source>
</reference>
<dbReference type="PROSITE" id="PS50850">
    <property type="entry name" value="MFS"/>
    <property type="match status" value="1"/>
</dbReference>
<feature type="transmembrane region" description="Helical" evidence="6">
    <location>
        <begin position="262"/>
        <end position="281"/>
    </location>
</feature>
<feature type="transmembrane region" description="Helical" evidence="6">
    <location>
        <begin position="293"/>
        <end position="311"/>
    </location>
</feature>
<evidence type="ECO:0000256" key="1">
    <source>
        <dbReference type="ARBA" id="ARBA00004141"/>
    </source>
</evidence>
<dbReference type="Gene3D" id="1.20.1250.20">
    <property type="entry name" value="MFS general substrate transporter like domains"/>
    <property type="match status" value="2"/>
</dbReference>
<feature type="transmembrane region" description="Helical" evidence="6">
    <location>
        <begin position="15"/>
        <end position="33"/>
    </location>
</feature>
<dbReference type="InterPro" id="IPR011701">
    <property type="entry name" value="MFS"/>
</dbReference>
<feature type="transmembrane region" description="Helical" evidence="6">
    <location>
        <begin position="390"/>
        <end position="408"/>
    </location>
</feature>
<evidence type="ECO:0000313" key="9">
    <source>
        <dbReference type="Proteomes" id="UP001139125"/>
    </source>
</evidence>
<evidence type="ECO:0000256" key="3">
    <source>
        <dbReference type="ARBA" id="ARBA00022692"/>
    </source>
</evidence>
<evidence type="ECO:0000259" key="7">
    <source>
        <dbReference type="PROSITE" id="PS50850"/>
    </source>
</evidence>
<dbReference type="GO" id="GO:0016020">
    <property type="term" value="C:membrane"/>
    <property type="evidence" value="ECO:0007669"/>
    <property type="project" value="UniProtKB-SubCell"/>
</dbReference>
<gene>
    <name evidence="8" type="ORF">NM125_04315</name>
</gene>
<keyword evidence="5 6" id="KW-0472">Membrane</keyword>
<feature type="transmembrane region" description="Helical" evidence="6">
    <location>
        <begin position="175"/>
        <end position="195"/>
    </location>
</feature>